<accession>A0AAX6NCA2</accession>
<dbReference type="AlphaFoldDB" id="A0AAX6NCA2"/>
<dbReference type="SUPFAM" id="SSF46785">
    <property type="entry name" value="Winged helix' DNA-binding domain"/>
    <property type="match status" value="1"/>
</dbReference>
<comment type="caution">
    <text evidence="5">The sequence shown here is derived from an EMBL/GenBank/DDBJ whole genome shotgun (WGS) entry which is preliminary data.</text>
</comment>
<protein>
    <submittedName>
        <fullName evidence="5">MarR family transcriptional regulator</fullName>
    </submittedName>
</protein>
<reference evidence="5" key="1">
    <citation type="journal article" date="2022" name="J Environ Chem Eng">
        <title>Biodegradation of petroleum oil using a constructed nonpathogenic and heavy metal-tolerant bacterial consortium isolated from marine sponges.</title>
        <authorList>
            <person name="Dechsakulwatana C."/>
            <person name="Rungsihiranrut A."/>
            <person name="Muangchinda C."/>
            <person name="Ningthoujam R."/>
            <person name="Klankeo P."/>
            <person name="Pinyakong O."/>
        </authorList>
    </citation>
    <scope>NUCLEOTIDE SEQUENCE</scope>
    <source>
        <strain evidence="5">TL01-2</strain>
    </source>
</reference>
<dbReference type="RefSeq" id="WP_316910645.1">
    <property type="nucleotide sequence ID" value="NZ_JAPTGD010000002.1"/>
</dbReference>
<dbReference type="InterPro" id="IPR023187">
    <property type="entry name" value="Tscrpt_reg_MarR-type_CS"/>
</dbReference>
<dbReference type="GO" id="GO:0003700">
    <property type="term" value="F:DNA-binding transcription factor activity"/>
    <property type="evidence" value="ECO:0007669"/>
    <property type="project" value="InterPro"/>
</dbReference>
<dbReference type="Gene3D" id="1.10.10.10">
    <property type="entry name" value="Winged helix-like DNA-binding domain superfamily/Winged helix DNA-binding domain"/>
    <property type="match status" value="1"/>
</dbReference>
<dbReference type="Pfam" id="PF01047">
    <property type="entry name" value="MarR"/>
    <property type="match status" value="1"/>
</dbReference>
<evidence type="ECO:0000259" key="4">
    <source>
        <dbReference type="PROSITE" id="PS50995"/>
    </source>
</evidence>
<organism evidence="5 6">
    <name type="scientific">Priestia aryabhattai</name>
    <name type="common">Bacillus aryabhattai</name>
    <dbReference type="NCBI Taxonomy" id="412384"/>
    <lineage>
        <taxon>Bacteria</taxon>
        <taxon>Bacillati</taxon>
        <taxon>Bacillota</taxon>
        <taxon>Bacilli</taxon>
        <taxon>Bacillales</taxon>
        <taxon>Bacillaceae</taxon>
        <taxon>Priestia</taxon>
    </lineage>
</organism>
<dbReference type="PRINTS" id="PR00598">
    <property type="entry name" value="HTHMARR"/>
</dbReference>
<name>A0AAX6NCA2_PRIAR</name>
<gene>
    <name evidence="5" type="ORF">O0Q50_19780</name>
</gene>
<dbReference type="GO" id="GO:0003677">
    <property type="term" value="F:DNA binding"/>
    <property type="evidence" value="ECO:0007669"/>
    <property type="project" value="UniProtKB-KW"/>
</dbReference>
<evidence type="ECO:0000256" key="2">
    <source>
        <dbReference type="ARBA" id="ARBA00023125"/>
    </source>
</evidence>
<keyword evidence="1" id="KW-0805">Transcription regulation</keyword>
<sequence length="142" mass="16228">MGDISRESRLARNFEKFLKNAHTKYQLIGKENNISISQCVILEILNDSGPNKVTELADKMDITPSAITSLTEKLINTGFIVRERCDEDRRIVRLVITSLGKSFLTKIISQRNKMIRSLHSNLSVEETDMLIKIYQKLASNKM</sequence>
<dbReference type="Proteomes" id="UP001269400">
    <property type="component" value="Unassembled WGS sequence"/>
</dbReference>
<keyword evidence="2" id="KW-0238">DNA-binding</keyword>
<dbReference type="PROSITE" id="PS01117">
    <property type="entry name" value="HTH_MARR_1"/>
    <property type="match status" value="1"/>
</dbReference>
<evidence type="ECO:0000256" key="1">
    <source>
        <dbReference type="ARBA" id="ARBA00023015"/>
    </source>
</evidence>
<dbReference type="EMBL" id="JAPTGD010000002">
    <property type="protein sequence ID" value="MDU9693417.1"/>
    <property type="molecule type" value="Genomic_DNA"/>
</dbReference>
<feature type="domain" description="HTH marR-type" evidence="4">
    <location>
        <begin position="7"/>
        <end position="139"/>
    </location>
</feature>
<dbReference type="InterPro" id="IPR036390">
    <property type="entry name" value="WH_DNA-bd_sf"/>
</dbReference>
<reference evidence="5" key="2">
    <citation type="submission" date="2022-12" db="EMBL/GenBank/DDBJ databases">
        <authorList>
            <person name="Dechsakulwatana C."/>
            <person name="Rungsihiranrut A."/>
            <person name="Muangchinda C."/>
            <person name="Ningthoujam R."/>
            <person name="Klankeo P."/>
            <person name="Pinyakong O."/>
        </authorList>
    </citation>
    <scope>NUCLEOTIDE SEQUENCE</scope>
    <source>
        <strain evidence="5">TL01-2</strain>
    </source>
</reference>
<evidence type="ECO:0000313" key="5">
    <source>
        <dbReference type="EMBL" id="MDU9693417.1"/>
    </source>
</evidence>
<keyword evidence="3" id="KW-0804">Transcription</keyword>
<dbReference type="SMART" id="SM00347">
    <property type="entry name" value="HTH_MARR"/>
    <property type="match status" value="1"/>
</dbReference>
<dbReference type="InterPro" id="IPR036388">
    <property type="entry name" value="WH-like_DNA-bd_sf"/>
</dbReference>
<dbReference type="InterPro" id="IPR000835">
    <property type="entry name" value="HTH_MarR-typ"/>
</dbReference>
<evidence type="ECO:0000313" key="6">
    <source>
        <dbReference type="Proteomes" id="UP001269400"/>
    </source>
</evidence>
<dbReference type="PANTHER" id="PTHR42756:SF1">
    <property type="entry name" value="TRANSCRIPTIONAL REPRESSOR OF EMRAB OPERON"/>
    <property type="match status" value="1"/>
</dbReference>
<proteinExistence type="predicted"/>
<dbReference type="PROSITE" id="PS50995">
    <property type="entry name" value="HTH_MARR_2"/>
    <property type="match status" value="1"/>
</dbReference>
<evidence type="ECO:0000256" key="3">
    <source>
        <dbReference type="ARBA" id="ARBA00023163"/>
    </source>
</evidence>
<dbReference type="PANTHER" id="PTHR42756">
    <property type="entry name" value="TRANSCRIPTIONAL REGULATOR, MARR"/>
    <property type="match status" value="1"/>
</dbReference>